<evidence type="ECO:0000313" key="13">
    <source>
        <dbReference type="Proteomes" id="UP001199054"/>
    </source>
</evidence>
<evidence type="ECO:0000256" key="8">
    <source>
        <dbReference type="ARBA" id="ARBA00022691"/>
    </source>
</evidence>
<evidence type="ECO:0000256" key="2">
    <source>
        <dbReference type="ARBA" id="ARBA00005369"/>
    </source>
</evidence>
<keyword evidence="13" id="KW-1185">Reference proteome</keyword>
<organism evidence="12 13">
    <name type="scientific">Streptomyces antimicrobicus</name>
    <dbReference type="NCBI Taxonomy" id="2883108"/>
    <lineage>
        <taxon>Bacteria</taxon>
        <taxon>Bacillati</taxon>
        <taxon>Actinomycetota</taxon>
        <taxon>Actinomycetes</taxon>
        <taxon>Kitasatosporales</taxon>
        <taxon>Streptomycetaceae</taxon>
        <taxon>Streptomyces</taxon>
    </lineage>
</organism>
<dbReference type="RefSeq" id="WP_226726356.1">
    <property type="nucleotide sequence ID" value="NZ_JAJAUY010000023.1"/>
</dbReference>
<dbReference type="InterPro" id="IPR029063">
    <property type="entry name" value="SAM-dependent_MTases_sf"/>
</dbReference>
<evidence type="ECO:0000256" key="4">
    <source>
        <dbReference type="ARBA" id="ARBA00013346"/>
    </source>
</evidence>
<dbReference type="EMBL" id="JAJAUY010000023">
    <property type="protein sequence ID" value="MCB5179523.1"/>
    <property type="molecule type" value="Genomic_DNA"/>
</dbReference>
<dbReference type="Pfam" id="PF01135">
    <property type="entry name" value="PCMT"/>
    <property type="match status" value="1"/>
</dbReference>
<dbReference type="PANTHER" id="PTHR11579">
    <property type="entry name" value="PROTEIN-L-ISOASPARTATE O-METHYLTRANSFERASE"/>
    <property type="match status" value="1"/>
</dbReference>
<evidence type="ECO:0000256" key="11">
    <source>
        <dbReference type="ARBA" id="ARBA00031350"/>
    </source>
</evidence>
<evidence type="ECO:0000256" key="1">
    <source>
        <dbReference type="ARBA" id="ARBA00004496"/>
    </source>
</evidence>
<comment type="subcellular location">
    <subcellularLocation>
        <location evidence="1">Cytoplasm</location>
    </subcellularLocation>
</comment>
<keyword evidence="5" id="KW-0963">Cytoplasm</keyword>
<sequence length="391" mass="43339">MTDHHRSPEQAATRGLLRAVSDDLGHDVAPEWQKAALAVPRHHFLPDRIWTDQDGRYAPVDRMEDAADWFSAAYALAPVVTQVNDGAEPDGRDDVWPSSSASHPTVVFRMLEGADISPGAKVLHIGTGTGWDTGMISHHIGDADVVSIEVDHALADRARDALKHLGYRPTVVCGDGRLGWGPRAPYDRVLATCSVRRVPPHWIAQTRPGGVIVTPWDNPWICWGLLRLVVDGDGAAVGRYSPHSAFMLMRTQRQDLLIHRDVVKDEHQPEESVTTLPRRAVVSGDAAFAIGHRLGDVWHTWQDNPVDGVADRLWIATTDGTSWAAVDHDGGESDDFTVYQYGPRRLWNEVEEAHHWWVGKGRPGPDRFGLTVGPQGHRAWLDDPAESWPLR</sequence>
<evidence type="ECO:0000256" key="7">
    <source>
        <dbReference type="ARBA" id="ARBA00022679"/>
    </source>
</evidence>
<comment type="caution">
    <text evidence="12">The sequence shown here is derived from an EMBL/GenBank/DDBJ whole genome shotgun (WGS) entry which is preliminary data.</text>
</comment>
<evidence type="ECO:0000256" key="5">
    <source>
        <dbReference type="ARBA" id="ARBA00022490"/>
    </source>
</evidence>
<name>A0ABS8B4M6_9ACTN</name>
<comment type="similarity">
    <text evidence="2">Belongs to the methyltransferase superfamily. L-isoaspartyl/D-aspartyl protein methyltransferase family.</text>
</comment>
<dbReference type="Gene3D" id="3.40.50.150">
    <property type="entry name" value="Vaccinia Virus protein VP39"/>
    <property type="match status" value="1"/>
</dbReference>
<evidence type="ECO:0000256" key="6">
    <source>
        <dbReference type="ARBA" id="ARBA00022603"/>
    </source>
</evidence>
<dbReference type="GO" id="GO:0032259">
    <property type="term" value="P:methylation"/>
    <property type="evidence" value="ECO:0007669"/>
    <property type="project" value="UniProtKB-KW"/>
</dbReference>
<evidence type="ECO:0000313" key="12">
    <source>
        <dbReference type="EMBL" id="MCB5179523.1"/>
    </source>
</evidence>
<dbReference type="PANTHER" id="PTHR11579:SF0">
    <property type="entry name" value="PROTEIN-L-ISOASPARTATE(D-ASPARTATE) O-METHYLTRANSFERASE"/>
    <property type="match status" value="1"/>
</dbReference>
<keyword evidence="6 12" id="KW-0489">Methyltransferase</keyword>
<evidence type="ECO:0000256" key="9">
    <source>
        <dbReference type="ARBA" id="ARBA00030757"/>
    </source>
</evidence>
<dbReference type="GO" id="GO:0008168">
    <property type="term" value="F:methyltransferase activity"/>
    <property type="evidence" value="ECO:0007669"/>
    <property type="project" value="UniProtKB-KW"/>
</dbReference>
<keyword evidence="8" id="KW-0949">S-adenosyl-L-methionine</keyword>
<dbReference type="Proteomes" id="UP001199054">
    <property type="component" value="Unassembled WGS sequence"/>
</dbReference>
<gene>
    <name evidence="12" type="ORF">LG632_09000</name>
</gene>
<dbReference type="SUPFAM" id="SSF53335">
    <property type="entry name" value="S-adenosyl-L-methionine-dependent methyltransferases"/>
    <property type="match status" value="1"/>
</dbReference>
<proteinExistence type="inferred from homology"/>
<accession>A0ABS8B4M6</accession>
<protein>
    <recommendedName>
        <fullName evidence="4">Protein-L-isoaspartate O-methyltransferase</fullName>
        <ecNumber evidence="3">2.1.1.77</ecNumber>
    </recommendedName>
    <alternativeName>
        <fullName evidence="11">L-isoaspartyl protein carboxyl methyltransferase</fullName>
    </alternativeName>
    <alternativeName>
        <fullName evidence="9">Protein L-isoaspartyl methyltransferase</fullName>
    </alternativeName>
    <alternativeName>
        <fullName evidence="10">Protein-beta-aspartate methyltransferase</fullName>
    </alternativeName>
</protein>
<dbReference type="EC" id="2.1.1.77" evidence="3"/>
<dbReference type="InterPro" id="IPR000682">
    <property type="entry name" value="PCMT"/>
</dbReference>
<keyword evidence="7" id="KW-0808">Transferase</keyword>
<evidence type="ECO:0000256" key="3">
    <source>
        <dbReference type="ARBA" id="ARBA00011890"/>
    </source>
</evidence>
<evidence type="ECO:0000256" key="10">
    <source>
        <dbReference type="ARBA" id="ARBA00031323"/>
    </source>
</evidence>
<reference evidence="12 13" key="1">
    <citation type="submission" date="2021-10" db="EMBL/GenBank/DDBJ databases">
        <title>Streptomyces sp. strain SMC 277, a novel streptomycete isolated from soil.</title>
        <authorList>
            <person name="Chanama M."/>
        </authorList>
    </citation>
    <scope>NUCLEOTIDE SEQUENCE [LARGE SCALE GENOMIC DNA]</scope>
    <source>
        <strain evidence="12 13">SMC 277</strain>
    </source>
</reference>
<dbReference type="CDD" id="cd02440">
    <property type="entry name" value="AdoMet_MTases"/>
    <property type="match status" value="1"/>
</dbReference>